<feature type="transmembrane region" description="Helical" evidence="7">
    <location>
        <begin position="438"/>
        <end position="458"/>
    </location>
</feature>
<dbReference type="KEGG" id="abac:LuPra_05305"/>
<dbReference type="AlphaFoldDB" id="A0A143PV38"/>
<feature type="transmembrane region" description="Helical" evidence="7">
    <location>
        <begin position="836"/>
        <end position="857"/>
    </location>
</feature>
<dbReference type="NCBIfam" id="NF038403">
    <property type="entry name" value="perm_prefix_1"/>
    <property type="match status" value="1"/>
</dbReference>
<evidence type="ECO:0000313" key="10">
    <source>
        <dbReference type="EMBL" id="AMY12033.1"/>
    </source>
</evidence>
<dbReference type="STRING" id="1855912.LuPra_05305"/>
<dbReference type="Proteomes" id="UP000076079">
    <property type="component" value="Chromosome"/>
</dbReference>
<evidence type="ECO:0000256" key="1">
    <source>
        <dbReference type="ARBA" id="ARBA00004651"/>
    </source>
</evidence>
<feature type="transmembrane region" description="Helical" evidence="7">
    <location>
        <begin position="804"/>
        <end position="824"/>
    </location>
</feature>
<evidence type="ECO:0000256" key="7">
    <source>
        <dbReference type="SAM" id="Phobius"/>
    </source>
</evidence>
<keyword evidence="5 7" id="KW-0472">Membrane</keyword>
<keyword evidence="10" id="KW-0067">ATP-binding</keyword>
<reference evidence="11" key="2">
    <citation type="submission" date="2016-04" db="EMBL/GenBank/DDBJ databases">
        <title>First Complete Genome Sequence of a Subdivision 6 Acidobacterium.</title>
        <authorList>
            <person name="Huang S."/>
            <person name="Vieira S."/>
            <person name="Bunk B."/>
            <person name="Riedel T."/>
            <person name="Sproeer C."/>
            <person name="Overmann J."/>
        </authorList>
    </citation>
    <scope>NUCLEOTIDE SEQUENCE [LARGE SCALE GENOMIC DNA]</scope>
    <source>
        <strain evidence="11">DSM 100886 HEG_-6_39</strain>
    </source>
</reference>
<name>A0A143PV38_LUTPR</name>
<gene>
    <name evidence="10" type="primary">macB_55</name>
    <name evidence="10" type="ORF">LuPra_05305</name>
</gene>
<evidence type="ECO:0000256" key="4">
    <source>
        <dbReference type="ARBA" id="ARBA00022989"/>
    </source>
</evidence>
<dbReference type="NCBIfam" id="TIGR03434">
    <property type="entry name" value="ADOP"/>
    <property type="match status" value="1"/>
</dbReference>
<comment type="subcellular location">
    <subcellularLocation>
        <location evidence="1">Cell membrane</location>
        <topology evidence="1">Multi-pass membrane protein</topology>
    </subcellularLocation>
</comment>
<evidence type="ECO:0000256" key="5">
    <source>
        <dbReference type="ARBA" id="ARBA00023136"/>
    </source>
</evidence>
<dbReference type="EMBL" id="CP015136">
    <property type="protein sequence ID" value="AMY12033.1"/>
    <property type="molecule type" value="Genomic_DNA"/>
</dbReference>
<dbReference type="PANTHER" id="PTHR30572:SF4">
    <property type="entry name" value="ABC TRANSPORTER PERMEASE YTRF"/>
    <property type="match status" value="1"/>
</dbReference>
<keyword evidence="10" id="KW-0547">Nucleotide-binding</keyword>
<keyword evidence="10" id="KW-0378">Hydrolase</keyword>
<dbReference type="GO" id="GO:0016787">
    <property type="term" value="F:hydrolase activity"/>
    <property type="evidence" value="ECO:0007669"/>
    <property type="project" value="UniProtKB-KW"/>
</dbReference>
<keyword evidence="2" id="KW-1003">Cell membrane</keyword>
<keyword evidence="4 7" id="KW-1133">Transmembrane helix</keyword>
<proteinExistence type="inferred from homology"/>
<reference evidence="10 11" key="1">
    <citation type="journal article" date="2016" name="Genome Announc.">
        <title>First Complete Genome Sequence of a Subdivision 6 Acidobacterium Strain.</title>
        <authorList>
            <person name="Huang S."/>
            <person name="Vieira S."/>
            <person name="Bunk B."/>
            <person name="Riedel T."/>
            <person name="Sproer C."/>
            <person name="Overmann J."/>
        </authorList>
    </citation>
    <scope>NUCLEOTIDE SEQUENCE [LARGE SCALE GENOMIC DNA]</scope>
    <source>
        <strain evidence="11">DSM 100886 HEG_-6_39</strain>
    </source>
</reference>
<keyword evidence="3 7" id="KW-0812">Transmembrane</keyword>
<comment type="similarity">
    <text evidence="6">Belongs to the ABC-4 integral membrane protein family.</text>
</comment>
<evidence type="ECO:0000256" key="6">
    <source>
        <dbReference type="ARBA" id="ARBA00038076"/>
    </source>
</evidence>
<dbReference type="GO" id="GO:0005524">
    <property type="term" value="F:ATP binding"/>
    <property type="evidence" value="ECO:0007669"/>
    <property type="project" value="UniProtKB-KW"/>
</dbReference>
<feature type="transmembrane region" description="Helical" evidence="7">
    <location>
        <begin position="489"/>
        <end position="509"/>
    </location>
</feature>
<evidence type="ECO:0000259" key="9">
    <source>
        <dbReference type="Pfam" id="PF12704"/>
    </source>
</evidence>
<feature type="transmembrane region" description="Helical" evidence="7">
    <location>
        <begin position="97"/>
        <end position="119"/>
    </location>
</feature>
<dbReference type="Pfam" id="PF12704">
    <property type="entry name" value="MacB_PCD"/>
    <property type="match status" value="1"/>
</dbReference>
<keyword evidence="11" id="KW-1185">Reference proteome</keyword>
<evidence type="ECO:0000313" key="11">
    <source>
        <dbReference type="Proteomes" id="UP000076079"/>
    </source>
</evidence>
<evidence type="ECO:0000259" key="8">
    <source>
        <dbReference type="Pfam" id="PF02687"/>
    </source>
</evidence>
<feature type="domain" description="ABC3 transporter permease C-terminal" evidence="8">
    <location>
        <begin position="348"/>
        <end position="466"/>
    </location>
</feature>
<accession>A0A143PV38</accession>
<dbReference type="InterPro" id="IPR017800">
    <property type="entry name" value="ADOP"/>
</dbReference>
<dbReference type="OrthoDB" id="1451596at2"/>
<dbReference type="InterPro" id="IPR025857">
    <property type="entry name" value="MacB_PCD"/>
</dbReference>
<protein>
    <submittedName>
        <fullName evidence="10">Macrolide export ATP-binding/permease protein MacB</fullName>
        <ecNumber evidence="10">3.6.3.-</ecNumber>
    </submittedName>
</protein>
<feature type="transmembrane region" description="Helical" evidence="7">
    <location>
        <begin position="397"/>
        <end position="418"/>
    </location>
</feature>
<dbReference type="EC" id="3.6.3.-" evidence="10"/>
<dbReference type="InterPro" id="IPR003838">
    <property type="entry name" value="ABC3_permease_C"/>
</dbReference>
<sequence>MMRYAQEALARLMAIFRKRTLDLELDEELSAHLDLLTHRNVQRGLSPEEAHRQAVLQMGGLTATKVLHREARGLPRAEAVTRAFSQAWRSWRSAKSIALLATFALAVGIGSATAIYTVVNGVMLKPLGYRDGHRFVALCESDRIDTERCGDLSYRDAEEYQQRTTTFDAFGWFRESGKNLMHGVEPLHVKGVAVTIPLVHQFGVAPSLGRWFDDDSGAVISHALWRRLGADPAIVGQGLTLDGRAYAVAGVMPASFHLPVTGQTAAADRVDVWTPLDIAERDGCCYLVYARRKPGVSVAAVTADVTRVAAALVAENPKRRLTSTARVRDLHETVIERVRPTLLLLFAAAALLFLIACASAAGLLLSRSVARARETAMRVALGASRGQLAMQYVAEGLLIALPAAAIGIALSLVVTPAVVSLAGDYLPRPDDIHVDWRVLGFALGAAAVAGILSSLAPLRQAARTTPAAALGDGVRVSAGRQSRRASRSLVIAEVALAFGLLTVSAALIVHVRHLAHASPGFDADNLLTFILSVPGTIAFDPDQRIPNQKRLVAAIGAIPGVDAVAFANQLPLTGWGRVTSIHPEGAPDADAAHRTSRLMAVSPGYFDVMRIPLHRGRLLTDLDARPGDVPVVLNEAAARRYWGERDAVGAHGTFDDRQGPRFQVVGIVGNVKNEGMDVPTSPEVYVLVFPYPVESMYVVVRSTRPVASLAPDIRQAVRRVDAAQPVHAVATMREIIQGTMTLERAVSFLATFFASAALLMAMLGVYGVIAYAVRQRSMEIGMRMILGASGQDVLTLVLGDGLRLAAYGMVAGGVVAIVGVFVLGRVFDAVASGTTPFIYSTAIVAVLAVVASLAPALRAAVKSPLVVLREGS</sequence>
<organism evidence="10 11">
    <name type="scientific">Luteitalea pratensis</name>
    <dbReference type="NCBI Taxonomy" id="1855912"/>
    <lineage>
        <taxon>Bacteria</taxon>
        <taxon>Pseudomonadati</taxon>
        <taxon>Acidobacteriota</taxon>
        <taxon>Vicinamibacteria</taxon>
        <taxon>Vicinamibacterales</taxon>
        <taxon>Vicinamibacteraceae</taxon>
        <taxon>Luteitalea</taxon>
    </lineage>
</organism>
<dbReference type="InterPro" id="IPR050250">
    <property type="entry name" value="Macrolide_Exporter_MacB"/>
</dbReference>
<feature type="transmembrane region" description="Helical" evidence="7">
    <location>
        <begin position="748"/>
        <end position="773"/>
    </location>
</feature>
<evidence type="ECO:0000256" key="2">
    <source>
        <dbReference type="ARBA" id="ARBA00022475"/>
    </source>
</evidence>
<feature type="domain" description="MacB-like periplasmic core" evidence="9">
    <location>
        <begin position="99"/>
        <end position="307"/>
    </location>
</feature>
<dbReference type="GO" id="GO:0005886">
    <property type="term" value="C:plasma membrane"/>
    <property type="evidence" value="ECO:0007669"/>
    <property type="project" value="UniProtKB-SubCell"/>
</dbReference>
<dbReference type="InterPro" id="IPR047928">
    <property type="entry name" value="Perm_prefix_1"/>
</dbReference>
<dbReference type="Pfam" id="PF02687">
    <property type="entry name" value="FtsX"/>
    <property type="match status" value="2"/>
</dbReference>
<dbReference type="GO" id="GO:0022857">
    <property type="term" value="F:transmembrane transporter activity"/>
    <property type="evidence" value="ECO:0007669"/>
    <property type="project" value="TreeGrafter"/>
</dbReference>
<dbReference type="PANTHER" id="PTHR30572">
    <property type="entry name" value="MEMBRANE COMPONENT OF TRANSPORTER-RELATED"/>
    <property type="match status" value="1"/>
</dbReference>
<evidence type="ECO:0000256" key="3">
    <source>
        <dbReference type="ARBA" id="ARBA00022692"/>
    </source>
</evidence>
<feature type="domain" description="ABC3 transporter permease C-terminal" evidence="8">
    <location>
        <begin position="752"/>
        <end position="863"/>
    </location>
</feature>
<feature type="transmembrane region" description="Helical" evidence="7">
    <location>
        <begin position="342"/>
        <end position="365"/>
    </location>
</feature>
<dbReference type="RefSeq" id="WP_110173525.1">
    <property type="nucleotide sequence ID" value="NZ_CP015136.1"/>
</dbReference>